<dbReference type="Proteomes" id="UP000077154">
    <property type="component" value="Unassembled WGS sequence"/>
</dbReference>
<evidence type="ECO:0000313" key="1">
    <source>
        <dbReference type="EMBL" id="OAF62568.1"/>
    </source>
</evidence>
<gene>
    <name evidence="1" type="ORF">VC83_00923</name>
</gene>
<dbReference type="RefSeq" id="XP_024327840.1">
    <property type="nucleotide sequence ID" value="XM_024464610.1"/>
</dbReference>
<sequence length="61" mass="6926">MAPKLENNEADKVYQKLPIRPLGIPPFGTDKTGAFIVSSRELFCCLNILNEQEKYKARLTD</sequence>
<reference evidence="1" key="1">
    <citation type="submission" date="2016-03" db="EMBL/GenBank/DDBJ databases">
        <title>Updated assembly of Pseudogymnoascus destructans, the fungus causing white-nose syndrome of bats.</title>
        <authorList>
            <person name="Palmer J.M."/>
            <person name="Drees K.P."/>
            <person name="Foster J.T."/>
            <person name="Lindner D.L."/>
        </authorList>
    </citation>
    <scope>NUCLEOTIDE SEQUENCE [LARGE SCALE GENOMIC DNA]</scope>
    <source>
        <strain evidence="1">20631-21</strain>
    </source>
</reference>
<dbReference type="AlphaFoldDB" id="A0A177AKI2"/>
<name>A0A177AKI2_9PEZI</name>
<dbReference type="EMBL" id="KV441387">
    <property type="protein sequence ID" value="OAF62568.1"/>
    <property type="molecule type" value="Genomic_DNA"/>
</dbReference>
<protein>
    <submittedName>
        <fullName evidence="1">Uncharacterized protein</fullName>
    </submittedName>
</protein>
<organism evidence="1">
    <name type="scientific">Pseudogymnoascus destructans</name>
    <dbReference type="NCBI Taxonomy" id="655981"/>
    <lineage>
        <taxon>Eukaryota</taxon>
        <taxon>Fungi</taxon>
        <taxon>Dikarya</taxon>
        <taxon>Ascomycota</taxon>
        <taxon>Pezizomycotina</taxon>
        <taxon>Leotiomycetes</taxon>
        <taxon>Thelebolales</taxon>
        <taxon>Thelebolaceae</taxon>
        <taxon>Pseudogymnoascus</taxon>
    </lineage>
</organism>
<accession>A0A177AKI2</accession>
<proteinExistence type="predicted"/>
<dbReference type="GeneID" id="36284016"/>